<comment type="cofactor">
    <cofactor evidence="13">
        <name>Zn(2+)</name>
        <dbReference type="ChEBI" id="CHEBI:29105"/>
    </cofactor>
    <text evidence="13">Binds 1 zinc ion per subunit.</text>
</comment>
<reference evidence="15 16" key="1">
    <citation type="submission" date="2018-05" db="EMBL/GenBank/DDBJ databases">
        <title>Genomic Encyclopedia of Type Strains, Phase IV (KMG-IV): sequencing the most valuable type-strain genomes for metagenomic binning, comparative biology and taxonomic classification.</title>
        <authorList>
            <person name="Goeker M."/>
        </authorList>
    </citation>
    <scope>NUCLEOTIDE SEQUENCE [LARGE SCALE GENOMIC DNA]</scope>
    <source>
        <strain evidence="15 16">DSM 24906</strain>
    </source>
</reference>
<keyword evidence="13" id="KW-0862">Zinc</keyword>
<feature type="binding site" evidence="13">
    <location>
        <position position="147"/>
    </location>
    <ligand>
        <name>Zn(2+)</name>
        <dbReference type="ChEBI" id="CHEBI:29105"/>
    </ligand>
</feature>
<feature type="binding site" evidence="13">
    <location>
        <position position="129"/>
    </location>
    <ligand>
        <name>Zn(2+)</name>
        <dbReference type="ChEBI" id="CHEBI:29105"/>
    </ligand>
</feature>
<dbReference type="EMBL" id="QGGI01000002">
    <property type="protein sequence ID" value="PWJ96208.1"/>
    <property type="molecule type" value="Genomic_DNA"/>
</dbReference>
<keyword evidence="7 13" id="KW-0547">Nucleotide-binding</keyword>
<evidence type="ECO:0000256" key="7">
    <source>
        <dbReference type="ARBA" id="ARBA00022741"/>
    </source>
</evidence>
<evidence type="ECO:0000256" key="8">
    <source>
        <dbReference type="ARBA" id="ARBA00022840"/>
    </source>
</evidence>
<dbReference type="GO" id="GO:0005737">
    <property type="term" value="C:cytoplasm"/>
    <property type="evidence" value="ECO:0007669"/>
    <property type="project" value="UniProtKB-SubCell"/>
</dbReference>
<keyword evidence="8 13" id="KW-0067">ATP-binding</keyword>
<dbReference type="RefSeq" id="WP_109603828.1">
    <property type="nucleotide sequence ID" value="NZ_QGGI01000002.1"/>
</dbReference>
<dbReference type="SUPFAM" id="SSF50249">
    <property type="entry name" value="Nucleic acid-binding proteins"/>
    <property type="match status" value="1"/>
</dbReference>
<dbReference type="Gene3D" id="2.40.50.140">
    <property type="entry name" value="Nucleic acid-binding proteins"/>
    <property type="match status" value="1"/>
</dbReference>
<name>A0AA45HJP0_9BACT</name>
<dbReference type="AlphaFoldDB" id="A0AA45HJP0"/>
<protein>
    <recommendedName>
        <fullName evidence="13">Methionine--tRNA ligase</fullName>
        <ecNumber evidence="13">6.1.1.10</ecNumber>
    </recommendedName>
    <alternativeName>
        <fullName evidence="13">Methionyl-tRNA synthetase</fullName>
        <shortName evidence="13">MetRS</shortName>
    </alternativeName>
</protein>
<dbReference type="SUPFAM" id="SSF52374">
    <property type="entry name" value="Nucleotidylyl transferase"/>
    <property type="match status" value="1"/>
</dbReference>
<feature type="binding site" evidence="13">
    <location>
        <position position="150"/>
    </location>
    <ligand>
        <name>Zn(2+)</name>
        <dbReference type="ChEBI" id="CHEBI:29105"/>
    </ligand>
</feature>
<dbReference type="Pfam" id="PF01588">
    <property type="entry name" value="tRNA_bind"/>
    <property type="match status" value="1"/>
</dbReference>
<dbReference type="EC" id="6.1.1.10" evidence="13"/>
<gene>
    <name evidence="13" type="primary">metG</name>
    <name evidence="15" type="ORF">C7380_102119</name>
</gene>
<dbReference type="NCBIfam" id="NF008900">
    <property type="entry name" value="PRK12267.1"/>
    <property type="match status" value="1"/>
</dbReference>
<dbReference type="FunFam" id="2.170.220.10:FF:000002">
    <property type="entry name" value="Methionine--tRNA ligase"/>
    <property type="match status" value="1"/>
</dbReference>
<comment type="function">
    <text evidence="1 13">Is required not only for elongation of protein synthesis but also for the initiation of all mRNA translation through initiator tRNA(fMet) aminoacylation.</text>
</comment>
<dbReference type="Proteomes" id="UP000245921">
    <property type="component" value="Unassembled WGS sequence"/>
</dbReference>
<dbReference type="PANTHER" id="PTHR43326:SF1">
    <property type="entry name" value="METHIONINE--TRNA LIGASE, MITOCHONDRIAL"/>
    <property type="match status" value="1"/>
</dbReference>
<feature type="domain" description="TRNA-binding" evidence="14">
    <location>
        <begin position="540"/>
        <end position="641"/>
    </location>
</feature>
<dbReference type="PROSITE" id="PS50886">
    <property type="entry name" value="TRBD"/>
    <property type="match status" value="1"/>
</dbReference>
<evidence type="ECO:0000313" key="15">
    <source>
        <dbReference type="EMBL" id="PWJ96208.1"/>
    </source>
</evidence>
<comment type="subunit">
    <text evidence="3 13">Homodimer.</text>
</comment>
<evidence type="ECO:0000256" key="11">
    <source>
        <dbReference type="ARBA" id="ARBA00023146"/>
    </source>
</evidence>
<dbReference type="GO" id="GO:0006431">
    <property type="term" value="P:methionyl-tRNA aminoacylation"/>
    <property type="evidence" value="ECO:0007669"/>
    <property type="project" value="UniProtKB-UniRule"/>
</dbReference>
<dbReference type="NCBIfam" id="TIGR00398">
    <property type="entry name" value="metG"/>
    <property type="match status" value="1"/>
</dbReference>
<keyword evidence="13" id="KW-0479">Metal-binding</keyword>
<dbReference type="InterPro" id="IPR015413">
    <property type="entry name" value="Methionyl/Leucyl_tRNA_Synth"/>
</dbReference>
<comment type="caution">
    <text evidence="15">The sequence shown here is derived from an EMBL/GenBank/DDBJ whole genome shotgun (WGS) entry which is preliminary data.</text>
</comment>
<evidence type="ECO:0000256" key="3">
    <source>
        <dbReference type="ARBA" id="ARBA00011738"/>
    </source>
</evidence>
<dbReference type="InterPro" id="IPR012340">
    <property type="entry name" value="NA-bd_OB-fold"/>
</dbReference>
<dbReference type="InterPro" id="IPR033911">
    <property type="entry name" value="MetRS_core"/>
</dbReference>
<keyword evidence="16" id="KW-1185">Reference proteome</keyword>
<feature type="binding site" evidence="13">
    <location>
        <position position="126"/>
    </location>
    <ligand>
        <name>Zn(2+)</name>
        <dbReference type="ChEBI" id="CHEBI:29105"/>
    </ligand>
</feature>
<feature type="short sequence motif" description="'KMSKS' region" evidence="13">
    <location>
        <begin position="299"/>
        <end position="303"/>
    </location>
</feature>
<dbReference type="Pfam" id="PF09334">
    <property type="entry name" value="tRNA-synt_1g"/>
    <property type="match status" value="1"/>
</dbReference>
<organism evidence="15 16">
    <name type="scientific">Oceanotoga teriensis</name>
    <dbReference type="NCBI Taxonomy" id="515440"/>
    <lineage>
        <taxon>Bacteria</taxon>
        <taxon>Thermotogati</taxon>
        <taxon>Thermotogota</taxon>
        <taxon>Thermotogae</taxon>
        <taxon>Petrotogales</taxon>
        <taxon>Petrotogaceae</taxon>
        <taxon>Oceanotoga</taxon>
    </lineage>
</organism>
<evidence type="ECO:0000256" key="6">
    <source>
        <dbReference type="ARBA" id="ARBA00022598"/>
    </source>
</evidence>
<dbReference type="InterPro" id="IPR009080">
    <property type="entry name" value="tRNAsynth_Ia_anticodon-bd"/>
</dbReference>
<evidence type="ECO:0000259" key="14">
    <source>
        <dbReference type="PROSITE" id="PS50886"/>
    </source>
</evidence>
<evidence type="ECO:0000256" key="9">
    <source>
        <dbReference type="ARBA" id="ARBA00022884"/>
    </source>
</evidence>
<dbReference type="FunFam" id="1.10.730.10:FF:000026">
    <property type="entry name" value="Methionine--tRNA ligase"/>
    <property type="match status" value="1"/>
</dbReference>
<evidence type="ECO:0000256" key="4">
    <source>
        <dbReference type="ARBA" id="ARBA00022490"/>
    </source>
</evidence>
<dbReference type="NCBIfam" id="TIGR00399">
    <property type="entry name" value="metG_C_term"/>
    <property type="match status" value="1"/>
</dbReference>
<dbReference type="PRINTS" id="PR01041">
    <property type="entry name" value="TRNASYNTHMET"/>
</dbReference>
<sequence length="641" mass="74948">MKKFYVTTPIYYVNSEPHIGSAYTTIVADIIARYKRMNNFDVFFLTGTDEHGQKIMQSAKEKNISPQEWVDKLSNKFKNLWKDMEITNDDFIRTTDKKHEETVKNFVEKLKNKGDIYKGKYEGWYCIPCETFWNEDDIEKKDGKNYCPDCHRELKWVEEENYFFKLSKYNDALLKLYEENPNFVQPDFRRNEMYQILKSGLRDLSITRTTFDWGIPLRDDPEHVIYVWVDALINYISALGYSTDNDDKFKEYWPADLHLIGKEINRFHSIIWPAMLISAELPLPKQIFAHGWLTVNGEKISKSAGNAIEPRLLMDKYSKDAIRYYLLRDIQFGRDGDFSEDNLITRYNADLANDLSNLVHRTLSMANKYFEGKILKTNSYEDIDKRLHSIIDENCKKYYDLMDNYNFTQALESVWEIIRFSNKYIDLTEPWKLAKDPEKKERLSLVLYNLVDSFRIVSILISPIMPETAEKILFKIGLKNDHLNSKNTKIGILPDIEKVSIGEPIYQRIDIEKWNKVIIMKNKEEEVMEDNVISLIDFEDFSKVDLRVAKILEAEDVKKSKKLLKLQLDLGELGKRQIVAGIKQHYTPEELIGKKIIVVANLKPAKLMGIESNGMLLAAKNSEKLTILTVDRDIEPGLKVS</sequence>
<dbReference type="Gene3D" id="1.10.730.10">
    <property type="entry name" value="Isoleucyl-tRNA Synthetase, Domain 1"/>
    <property type="match status" value="1"/>
</dbReference>
<accession>A0AA45HJP0</accession>
<evidence type="ECO:0000256" key="10">
    <source>
        <dbReference type="ARBA" id="ARBA00022917"/>
    </source>
</evidence>
<keyword evidence="9 13" id="KW-0694">RNA-binding</keyword>
<evidence type="ECO:0000256" key="13">
    <source>
        <dbReference type="HAMAP-Rule" id="MF_01228"/>
    </source>
</evidence>
<dbReference type="CDD" id="cd02800">
    <property type="entry name" value="tRNA_bind_EcMetRS_like"/>
    <property type="match status" value="1"/>
</dbReference>
<keyword evidence="4 13" id="KW-0963">Cytoplasm</keyword>
<dbReference type="InterPro" id="IPR014758">
    <property type="entry name" value="Met-tRNA_synth"/>
</dbReference>
<dbReference type="GO" id="GO:0004825">
    <property type="term" value="F:methionine-tRNA ligase activity"/>
    <property type="evidence" value="ECO:0007669"/>
    <property type="project" value="UniProtKB-UniRule"/>
</dbReference>
<dbReference type="Gene3D" id="2.170.220.10">
    <property type="match status" value="1"/>
</dbReference>
<dbReference type="InterPro" id="IPR013155">
    <property type="entry name" value="M/V/L/I-tRNA-synth_anticd-bd"/>
</dbReference>
<dbReference type="InterPro" id="IPR014729">
    <property type="entry name" value="Rossmann-like_a/b/a_fold"/>
</dbReference>
<keyword evidence="5 13" id="KW-0820">tRNA-binding</keyword>
<evidence type="ECO:0000256" key="12">
    <source>
        <dbReference type="ARBA" id="ARBA00047364"/>
    </source>
</evidence>
<evidence type="ECO:0000313" key="16">
    <source>
        <dbReference type="Proteomes" id="UP000245921"/>
    </source>
</evidence>
<dbReference type="GO" id="GO:0046872">
    <property type="term" value="F:metal ion binding"/>
    <property type="evidence" value="ECO:0007669"/>
    <property type="project" value="UniProtKB-KW"/>
</dbReference>
<proteinExistence type="inferred from homology"/>
<dbReference type="SUPFAM" id="SSF47323">
    <property type="entry name" value="Anticodon-binding domain of a subclass of class I aminoacyl-tRNA synthetases"/>
    <property type="match status" value="1"/>
</dbReference>
<comment type="catalytic activity">
    <reaction evidence="12 13">
        <text>tRNA(Met) + L-methionine + ATP = L-methionyl-tRNA(Met) + AMP + diphosphate</text>
        <dbReference type="Rhea" id="RHEA:13481"/>
        <dbReference type="Rhea" id="RHEA-COMP:9667"/>
        <dbReference type="Rhea" id="RHEA-COMP:9698"/>
        <dbReference type="ChEBI" id="CHEBI:30616"/>
        <dbReference type="ChEBI" id="CHEBI:33019"/>
        <dbReference type="ChEBI" id="CHEBI:57844"/>
        <dbReference type="ChEBI" id="CHEBI:78442"/>
        <dbReference type="ChEBI" id="CHEBI:78530"/>
        <dbReference type="ChEBI" id="CHEBI:456215"/>
        <dbReference type="EC" id="6.1.1.10"/>
    </reaction>
</comment>
<feature type="short sequence motif" description="'HIGH' region" evidence="13">
    <location>
        <begin position="11"/>
        <end position="21"/>
    </location>
</feature>
<evidence type="ECO:0000256" key="2">
    <source>
        <dbReference type="ARBA" id="ARBA00004496"/>
    </source>
</evidence>
<dbReference type="GO" id="GO:0005524">
    <property type="term" value="F:ATP binding"/>
    <property type="evidence" value="ECO:0007669"/>
    <property type="project" value="UniProtKB-UniRule"/>
</dbReference>
<keyword evidence="11 13" id="KW-0030">Aminoacyl-tRNA synthetase</keyword>
<dbReference type="InterPro" id="IPR004495">
    <property type="entry name" value="Met-tRNA-synth_bsu_C"/>
</dbReference>
<comment type="subcellular location">
    <subcellularLocation>
        <location evidence="2 13">Cytoplasm</location>
    </subcellularLocation>
</comment>
<dbReference type="PANTHER" id="PTHR43326">
    <property type="entry name" value="METHIONYL-TRNA SYNTHETASE"/>
    <property type="match status" value="1"/>
</dbReference>
<dbReference type="InterPro" id="IPR023457">
    <property type="entry name" value="Met-tRNA_synth_2"/>
</dbReference>
<dbReference type="CDD" id="cd07957">
    <property type="entry name" value="Anticodon_Ia_Met"/>
    <property type="match status" value="1"/>
</dbReference>
<evidence type="ECO:0000256" key="1">
    <source>
        <dbReference type="ARBA" id="ARBA00003314"/>
    </source>
</evidence>
<keyword evidence="10 13" id="KW-0648">Protein biosynthesis</keyword>
<comment type="caution">
    <text evidence="13">Lacks conserved residue(s) required for the propagation of feature annotation.</text>
</comment>
<keyword evidence="6 13" id="KW-0436">Ligase</keyword>
<dbReference type="HAMAP" id="MF_01228">
    <property type="entry name" value="Met_tRNA_synth_type2"/>
    <property type="match status" value="1"/>
</dbReference>
<dbReference type="CDD" id="cd00814">
    <property type="entry name" value="MetRS_core"/>
    <property type="match status" value="1"/>
</dbReference>
<comment type="similarity">
    <text evidence="13">Belongs to the class-I aminoacyl-tRNA synthetase family. MetG type 2A subfamily.</text>
</comment>
<dbReference type="GO" id="GO:0000049">
    <property type="term" value="F:tRNA binding"/>
    <property type="evidence" value="ECO:0007669"/>
    <property type="project" value="UniProtKB-UniRule"/>
</dbReference>
<dbReference type="InterPro" id="IPR041872">
    <property type="entry name" value="Anticodon_Met"/>
</dbReference>
<dbReference type="Gene3D" id="3.40.50.620">
    <property type="entry name" value="HUPs"/>
    <property type="match status" value="1"/>
</dbReference>
<evidence type="ECO:0000256" key="5">
    <source>
        <dbReference type="ARBA" id="ARBA00022555"/>
    </source>
</evidence>
<dbReference type="FunFam" id="2.40.50.140:FF:000042">
    <property type="entry name" value="Methionine--tRNA ligase"/>
    <property type="match status" value="1"/>
</dbReference>
<dbReference type="InterPro" id="IPR002547">
    <property type="entry name" value="tRNA-bd_dom"/>
</dbReference>
<dbReference type="Pfam" id="PF08264">
    <property type="entry name" value="Anticodon_1"/>
    <property type="match status" value="1"/>
</dbReference>